<evidence type="ECO:0008006" key="10">
    <source>
        <dbReference type="Google" id="ProtNLM"/>
    </source>
</evidence>
<feature type="domain" description="Stealth protein CR1 conserved region 1" evidence="6">
    <location>
        <begin position="586"/>
        <end position="611"/>
    </location>
</feature>
<dbReference type="PANTHER" id="PTHR24045:SF0">
    <property type="entry name" value="N-ACETYLGLUCOSAMINE-1-PHOSPHOTRANSFERASE SUBUNITS ALPHA_BETA"/>
    <property type="match status" value="1"/>
</dbReference>
<evidence type="ECO:0000256" key="2">
    <source>
        <dbReference type="ARBA" id="ARBA00022679"/>
    </source>
</evidence>
<proteinExistence type="inferred from homology"/>
<dbReference type="InterPro" id="IPR031358">
    <property type="entry name" value="Stealth_CR1"/>
</dbReference>
<dbReference type="GO" id="GO:0016772">
    <property type="term" value="F:transferase activity, transferring phosphorus-containing groups"/>
    <property type="evidence" value="ECO:0007669"/>
    <property type="project" value="InterPro"/>
</dbReference>
<evidence type="ECO:0000256" key="1">
    <source>
        <dbReference type="ARBA" id="ARBA00007583"/>
    </source>
</evidence>
<dbReference type="KEGG" id="tfa:BW733_06275"/>
<feature type="domain" description="Glycosyl transferase family 1" evidence="4">
    <location>
        <begin position="211"/>
        <end position="365"/>
    </location>
</feature>
<dbReference type="AlphaFoldDB" id="A0A1Q2CWK6"/>
<dbReference type="CDD" id="cd03820">
    <property type="entry name" value="GT4_AmsD-like"/>
    <property type="match status" value="1"/>
</dbReference>
<feature type="domain" description="Stealth protein CR3 conserved region 3" evidence="7">
    <location>
        <begin position="773"/>
        <end position="820"/>
    </location>
</feature>
<dbReference type="Pfam" id="PF11380">
    <property type="entry name" value="Stealth_CR2"/>
    <property type="match status" value="1"/>
</dbReference>
<dbReference type="Proteomes" id="UP000188235">
    <property type="component" value="Chromosome"/>
</dbReference>
<evidence type="ECO:0000313" key="9">
    <source>
        <dbReference type="Proteomes" id="UP000188235"/>
    </source>
</evidence>
<dbReference type="InterPro" id="IPR021520">
    <property type="entry name" value="Stealth_CR2"/>
</dbReference>
<feature type="domain" description="Stealth protein CR2 conserved region 2" evidence="5">
    <location>
        <begin position="625"/>
        <end position="730"/>
    </location>
</feature>
<dbReference type="Pfam" id="PF17102">
    <property type="entry name" value="Stealth_CR3"/>
    <property type="match status" value="1"/>
</dbReference>
<dbReference type="RefSeq" id="WP_077348900.1">
    <property type="nucleotide sequence ID" value="NZ_CP019607.1"/>
</dbReference>
<dbReference type="Gene3D" id="3.40.50.2000">
    <property type="entry name" value="Glycogen Phosphorylase B"/>
    <property type="match status" value="2"/>
</dbReference>
<keyword evidence="9" id="KW-1185">Reference proteome</keyword>
<organism evidence="8 9">
    <name type="scientific">Tessaracoccus flavescens</name>
    <dbReference type="NCBI Taxonomy" id="399497"/>
    <lineage>
        <taxon>Bacteria</taxon>
        <taxon>Bacillati</taxon>
        <taxon>Actinomycetota</taxon>
        <taxon>Actinomycetes</taxon>
        <taxon>Propionibacteriales</taxon>
        <taxon>Propionibacteriaceae</taxon>
        <taxon>Tessaracoccus</taxon>
    </lineage>
</organism>
<comment type="similarity">
    <text evidence="1">Belongs to the stealth family.</text>
</comment>
<dbReference type="Pfam" id="PF17101">
    <property type="entry name" value="Stealth_CR1"/>
    <property type="match status" value="1"/>
</dbReference>
<evidence type="ECO:0000259" key="4">
    <source>
        <dbReference type="Pfam" id="PF00534"/>
    </source>
</evidence>
<sequence>MKKLNIQYLLMTADLVGGTEQAIIHQANALARRGHTVSIISVFRDADRPHFHIHPKVQVTYAIDRRDDRIRPHRWVASQIPDPVWLHKQGSAISPPGWDVQFTALCDLVLPPLLRRSRAEIIVAPTPPLVAYATLFCPKVAIVQQEHRPTAFRARGAFNKINEFSDRIDALVSLTERSTTWLTENLTGSPMLPTIPNMNPNGFYAQSSCRSKVIIAAGRHAPQKRFEHLVEAFSMVAEEFPDWELRIFGEGPYKGRIQTVIEEAGLGDQIHLFPFVQDLRLEMSKASIAAMTSIFEGLPLVGLEAVATGIPFVSYDIPTGPAEIIEDGVNGYLVPAEDTHAFAQRLRTLMADEDLRIAMGANARASSERYSEQVVTDQWEELFWHLTGAKRSERLEALPRPVPPLPVDEAAPAVTPPSVVPAVPSVAAERTLRRLTAALAEEGIGWAPIAGYGECPVIAVRDVDVPEVGRTLAHLEGEVVARFVEPRRKDARWSNGAASVGSVMRWSASRVFGLMLDVPLDQAKVSDPGAFVELEVWTTQPDGTYACPRHNRWASLVEENFFATRPEQSLASLAESVSGLWSVPDFPVDVVYMWVDGQDPEWLRKRAEFSEAPGEYHAEATDVTRFTDRQELRYSLRSLHAYAPWVNKIFLVTDNQRPSWLDTSDERIQVVDHRDIFPDPSALPTFNSQAIEACLHRIPGLSEHFIVMNDDVILTRSATKGNYFTSAGQARFFLSPVKVNDLPDSPPHIQSAQNNRRLIQERFGKTTSQAFLHTPHPHRRSVLQQLEQEFEGEIAATRASRFRHERDVSMCSGLAQYYGYFTGEYIEGATRYSYLQLNAPTTIDRMKAIRGDRNLRSFAIGENSAGEEQFDTNEELRDFLNDILPWPSPYEVSDEAQKK</sequence>
<evidence type="ECO:0000259" key="5">
    <source>
        <dbReference type="Pfam" id="PF11380"/>
    </source>
</evidence>
<keyword evidence="3" id="KW-0270">Exopolysaccharide synthesis</keyword>
<name>A0A1Q2CWK6_9ACTN</name>
<dbReference type="GO" id="GO:0016757">
    <property type="term" value="F:glycosyltransferase activity"/>
    <property type="evidence" value="ECO:0007669"/>
    <property type="project" value="InterPro"/>
</dbReference>
<reference evidence="8 9" key="1">
    <citation type="journal article" date="2008" name="Int. J. Syst. Evol. Microbiol.">
        <title>Tessaracoccus flavescens sp. nov., isolated from marine sediment.</title>
        <authorList>
            <person name="Lee D.W."/>
            <person name="Lee S.D."/>
        </authorList>
    </citation>
    <scope>NUCLEOTIDE SEQUENCE [LARGE SCALE GENOMIC DNA]</scope>
    <source>
        <strain evidence="8 9">SST-39T</strain>
    </source>
</reference>
<gene>
    <name evidence="8" type="ORF">BW733_06275</name>
</gene>
<protein>
    <recommendedName>
        <fullName evidence="10">Glycosyl transferase family 1 domain-containing protein</fullName>
    </recommendedName>
</protein>
<dbReference type="InterPro" id="IPR047141">
    <property type="entry name" value="Stealth"/>
</dbReference>
<dbReference type="SUPFAM" id="SSF53756">
    <property type="entry name" value="UDP-Glycosyltransferase/glycogen phosphorylase"/>
    <property type="match status" value="1"/>
</dbReference>
<dbReference type="STRING" id="399497.BW733_06275"/>
<dbReference type="EMBL" id="CP019607">
    <property type="protein sequence ID" value="AQP50495.1"/>
    <property type="molecule type" value="Genomic_DNA"/>
</dbReference>
<dbReference type="GO" id="GO:0000271">
    <property type="term" value="P:polysaccharide biosynthetic process"/>
    <property type="evidence" value="ECO:0007669"/>
    <property type="project" value="UniProtKB-KW"/>
</dbReference>
<evidence type="ECO:0000259" key="6">
    <source>
        <dbReference type="Pfam" id="PF17101"/>
    </source>
</evidence>
<evidence type="ECO:0000313" key="8">
    <source>
        <dbReference type="EMBL" id="AQP50495.1"/>
    </source>
</evidence>
<dbReference type="PANTHER" id="PTHR24045">
    <property type="match status" value="1"/>
</dbReference>
<evidence type="ECO:0000256" key="3">
    <source>
        <dbReference type="ARBA" id="ARBA00023169"/>
    </source>
</evidence>
<keyword evidence="2" id="KW-0808">Transferase</keyword>
<accession>A0A1Q2CWK6</accession>
<dbReference type="InterPro" id="IPR031357">
    <property type="entry name" value="Stealth_CR3"/>
</dbReference>
<dbReference type="Pfam" id="PF00534">
    <property type="entry name" value="Glycos_transf_1"/>
    <property type="match status" value="1"/>
</dbReference>
<dbReference type="OrthoDB" id="570545at2"/>
<evidence type="ECO:0000259" key="7">
    <source>
        <dbReference type="Pfam" id="PF17102"/>
    </source>
</evidence>
<dbReference type="InterPro" id="IPR001296">
    <property type="entry name" value="Glyco_trans_1"/>
</dbReference>